<protein>
    <submittedName>
        <fullName evidence="1">DUF4248 domain-containing protein</fullName>
    </submittedName>
</protein>
<proteinExistence type="predicted"/>
<dbReference type="InterPro" id="IPR025342">
    <property type="entry name" value="DUF4248"/>
</dbReference>
<evidence type="ECO:0000313" key="2">
    <source>
        <dbReference type="Proteomes" id="UP000651085"/>
    </source>
</evidence>
<dbReference type="AlphaFoldDB" id="A0A926F9F6"/>
<dbReference type="Pfam" id="PF14053">
    <property type="entry name" value="DUF4248"/>
    <property type="match status" value="1"/>
</dbReference>
<dbReference type="Proteomes" id="UP000651085">
    <property type="component" value="Unassembled WGS sequence"/>
</dbReference>
<dbReference type="RefSeq" id="WP_262435389.1">
    <property type="nucleotide sequence ID" value="NZ_JACRTF010000001.1"/>
</dbReference>
<comment type="caution">
    <text evidence="1">The sequence shown here is derived from an EMBL/GenBank/DDBJ whole genome shotgun (WGS) entry which is preliminary data.</text>
</comment>
<keyword evidence="2" id="KW-1185">Reference proteome</keyword>
<name>A0A926F9F6_9BACT</name>
<accession>A0A926F9F6</accession>
<dbReference type="EMBL" id="JACRTF010000001">
    <property type="protein sequence ID" value="MBC8594294.1"/>
    <property type="molecule type" value="Genomic_DNA"/>
</dbReference>
<evidence type="ECO:0000313" key="1">
    <source>
        <dbReference type="EMBL" id="MBC8594294.1"/>
    </source>
</evidence>
<gene>
    <name evidence="1" type="ORF">H8744_13775</name>
</gene>
<reference evidence="1" key="1">
    <citation type="submission" date="2020-08" db="EMBL/GenBank/DDBJ databases">
        <title>Genome public.</title>
        <authorList>
            <person name="Liu C."/>
            <person name="Sun Q."/>
        </authorList>
    </citation>
    <scope>NUCLEOTIDE SEQUENCE</scope>
    <source>
        <strain evidence="1">N12</strain>
    </source>
</reference>
<sequence length="75" mass="8893">MEEEHKFIIRTYSKAELAHLYNPDMPLVSAMRKLRQWIRRNKQLSSALAEAGENKRDHSYPPLQVRLITRYLGEP</sequence>
<organism evidence="1 2">
    <name type="scientific">Jilunia laotingensis</name>
    <dbReference type="NCBI Taxonomy" id="2763675"/>
    <lineage>
        <taxon>Bacteria</taxon>
        <taxon>Pseudomonadati</taxon>
        <taxon>Bacteroidota</taxon>
        <taxon>Bacteroidia</taxon>
        <taxon>Bacteroidales</taxon>
        <taxon>Bacteroidaceae</taxon>
        <taxon>Jilunia</taxon>
    </lineage>
</organism>